<accession>A0A834N408</accession>
<evidence type="ECO:0000256" key="5">
    <source>
        <dbReference type="ARBA" id="ARBA00015175"/>
    </source>
</evidence>
<evidence type="ECO:0000256" key="2">
    <source>
        <dbReference type="ARBA" id="ARBA00004434"/>
    </source>
</evidence>
<evidence type="ECO:0000256" key="10">
    <source>
        <dbReference type="ARBA" id="ARBA00022946"/>
    </source>
</evidence>
<name>A0A834N408_VESGE</name>
<dbReference type="PANTHER" id="PTHR13178:SF0">
    <property type="entry name" value="NADH DEHYDROGENASE [UBIQUINONE] 1 BETA SUBCOMPLEX SUBUNIT 5, MITOCHONDRIAL"/>
    <property type="match status" value="1"/>
</dbReference>
<comment type="caution">
    <text evidence="18">The sequence shown here is derived from an EMBL/GenBank/DDBJ whole genome shotgun (WGS) entry which is preliminary data.</text>
</comment>
<keyword evidence="9" id="KW-0999">Mitochondrion inner membrane</keyword>
<comment type="similarity">
    <text evidence="3">Belongs to the complex I NDUFB5 subunit family.</text>
</comment>
<comment type="function">
    <text evidence="1">Accessory subunit of the mitochondrial membrane respiratory chain NADH dehydrogenase (Complex I), that is believed not to be involved in catalysis. Complex I functions in the transfer of electrons from NADH to the respiratory chain. The immediate electron acceptor for the enzyme is believed to be ubiquinone.</text>
</comment>
<keyword evidence="13" id="KW-0496">Mitochondrion</keyword>
<evidence type="ECO:0000313" key="18">
    <source>
        <dbReference type="EMBL" id="KAF7393483.1"/>
    </source>
</evidence>
<dbReference type="Pfam" id="PF09781">
    <property type="entry name" value="NDUF_B5"/>
    <property type="match status" value="1"/>
</dbReference>
<dbReference type="AlphaFoldDB" id="A0A834N408"/>
<keyword evidence="10" id="KW-0809">Transit peptide</keyword>
<evidence type="ECO:0000256" key="6">
    <source>
        <dbReference type="ARBA" id="ARBA00022448"/>
    </source>
</evidence>
<proteinExistence type="inferred from homology"/>
<keyword evidence="7" id="KW-0679">Respiratory chain</keyword>
<keyword evidence="11" id="KW-0249">Electron transport</keyword>
<dbReference type="GO" id="GO:0005743">
    <property type="term" value="C:mitochondrial inner membrane"/>
    <property type="evidence" value="ECO:0007669"/>
    <property type="project" value="UniProtKB-SubCell"/>
</dbReference>
<evidence type="ECO:0000256" key="9">
    <source>
        <dbReference type="ARBA" id="ARBA00022792"/>
    </source>
</evidence>
<dbReference type="PANTHER" id="PTHR13178">
    <property type="entry name" value="NADH-UBIQUINONE OXIDOREDUCTASE SGDH SUBUNIT"/>
    <property type="match status" value="1"/>
</dbReference>
<evidence type="ECO:0000256" key="1">
    <source>
        <dbReference type="ARBA" id="ARBA00003195"/>
    </source>
</evidence>
<keyword evidence="14 17" id="KW-0472">Membrane</keyword>
<dbReference type="InterPro" id="IPR019173">
    <property type="entry name" value="NADH_UbQ_OxRdtase_B5_su"/>
</dbReference>
<keyword evidence="19" id="KW-1185">Reference proteome</keyword>
<evidence type="ECO:0000313" key="19">
    <source>
        <dbReference type="Proteomes" id="UP000617340"/>
    </source>
</evidence>
<sequence length="279" mass="33424">MAVWSNFLRSTSQKLSRLPILLSKEPSINNQIRCMSHDQVMMIKNTRWQWSKCKDLVHFYIMLGVIPLSILTFCVNVFVGPATLEPIPEGYTPKPWEYYKHPITRFLVRYVYTSHQQDYEKYLNAVYLEQELRKTRQLQRRIEELIEQRNDYKYFYYTPSTAKYVHRAKYKLSKFKYEEHSNDKGKVVLKRLHKWFLSGIQSYNDIKSRKYWKHIKMSCRRAKNGPLIMISHSLQRSISELQPIIITRHKLKKEIYGGQPSLPIQTAQELHEEDSIETN</sequence>
<evidence type="ECO:0000256" key="14">
    <source>
        <dbReference type="ARBA" id="ARBA00023136"/>
    </source>
</evidence>
<dbReference type="EMBL" id="JACSDZ010000010">
    <property type="protein sequence ID" value="KAF7393483.1"/>
    <property type="molecule type" value="Genomic_DNA"/>
</dbReference>
<evidence type="ECO:0000256" key="12">
    <source>
        <dbReference type="ARBA" id="ARBA00022989"/>
    </source>
</evidence>
<keyword evidence="12 17" id="KW-1133">Transmembrane helix</keyword>
<keyword evidence="8 17" id="KW-0812">Transmembrane</keyword>
<evidence type="ECO:0000256" key="16">
    <source>
        <dbReference type="ARBA" id="ARBA00032550"/>
    </source>
</evidence>
<dbReference type="Proteomes" id="UP000617340">
    <property type="component" value="Unassembled WGS sequence"/>
</dbReference>
<evidence type="ECO:0000256" key="3">
    <source>
        <dbReference type="ARBA" id="ARBA00007152"/>
    </source>
</evidence>
<organism evidence="18 19">
    <name type="scientific">Vespula germanica</name>
    <name type="common">German yellow jacket</name>
    <name type="synonym">Paravespula germanica</name>
    <dbReference type="NCBI Taxonomy" id="30212"/>
    <lineage>
        <taxon>Eukaryota</taxon>
        <taxon>Metazoa</taxon>
        <taxon>Ecdysozoa</taxon>
        <taxon>Arthropoda</taxon>
        <taxon>Hexapoda</taxon>
        <taxon>Insecta</taxon>
        <taxon>Pterygota</taxon>
        <taxon>Neoptera</taxon>
        <taxon>Endopterygota</taxon>
        <taxon>Hymenoptera</taxon>
        <taxon>Apocrita</taxon>
        <taxon>Aculeata</taxon>
        <taxon>Vespoidea</taxon>
        <taxon>Vespidae</taxon>
        <taxon>Vespinae</taxon>
        <taxon>Vespula</taxon>
    </lineage>
</organism>
<comment type="subcellular location">
    <subcellularLocation>
        <location evidence="2">Mitochondrion inner membrane</location>
        <topology evidence="2">Single-pass membrane protein</topology>
    </subcellularLocation>
</comment>
<keyword evidence="6" id="KW-0813">Transport</keyword>
<comment type="subunit">
    <text evidence="4">Complex I is composed of 45 different subunits.</text>
</comment>
<protein>
    <recommendedName>
        <fullName evidence="5">NADH dehydrogenase [ubiquinone] 1 beta subcomplex subunit 5, mitochondrial</fullName>
    </recommendedName>
    <alternativeName>
        <fullName evidence="16">Complex I-SGDH</fullName>
    </alternativeName>
    <alternativeName>
        <fullName evidence="15">NADH-ubiquinone oxidoreductase SGDH subunit</fullName>
    </alternativeName>
</protein>
<gene>
    <name evidence="18" type="ORF">HZH68_010302</name>
</gene>
<evidence type="ECO:0000256" key="4">
    <source>
        <dbReference type="ARBA" id="ARBA00011533"/>
    </source>
</evidence>
<evidence type="ECO:0000256" key="7">
    <source>
        <dbReference type="ARBA" id="ARBA00022660"/>
    </source>
</evidence>
<evidence type="ECO:0000256" key="11">
    <source>
        <dbReference type="ARBA" id="ARBA00022982"/>
    </source>
</evidence>
<evidence type="ECO:0000256" key="15">
    <source>
        <dbReference type="ARBA" id="ARBA00032395"/>
    </source>
</evidence>
<evidence type="ECO:0000256" key="17">
    <source>
        <dbReference type="SAM" id="Phobius"/>
    </source>
</evidence>
<evidence type="ECO:0000256" key="8">
    <source>
        <dbReference type="ARBA" id="ARBA00022692"/>
    </source>
</evidence>
<feature type="transmembrane region" description="Helical" evidence="17">
    <location>
        <begin position="57"/>
        <end position="79"/>
    </location>
</feature>
<reference evidence="18" key="1">
    <citation type="journal article" date="2020" name="G3 (Bethesda)">
        <title>High-Quality Assemblies for Three Invasive Social Wasps from the &lt;i&gt;Vespula&lt;/i&gt; Genus.</title>
        <authorList>
            <person name="Harrop T.W.R."/>
            <person name="Guhlin J."/>
            <person name="McLaughlin G.M."/>
            <person name="Permina E."/>
            <person name="Stockwell P."/>
            <person name="Gilligan J."/>
            <person name="Le Lec M.F."/>
            <person name="Gruber M.A.M."/>
            <person name="Quinn O."/>
            <person name="Lovegrove M."/>
            <person name="Duncan E.J."/>
            <person name="Remnant E.J."/>
            <person name="Van Eeckhoven J."/>
            <person name="Graham B."/>
            <person name="Knapp R.A."/>
            <person name="Langford K.W."/>
            <person name="Kronenberg Z."/>
            <person name="Press M.O."/>
            <person name="Eacker S.M."/>
            <person name="Wilson-Rankin E.E."/>
            <person name="Purcell J."/>
            <person name="Lester P.J."/>
            <person name="Dearden P.K."/>
        </authorList>
    </citation>
    <scope>NUCLEOTIDE SEQUENCE</scope>
    <source>
        <strain evidence="18">Linc-1</strain>
    </source>
</reference>
<evidence type="ECO:0000256" key="13">
    <source>
        <dbReference type="ARBA" id="ARBA00023128"/>
    </source>
</evidence>